<proteinExistence type="predicted"/>
<dbReference type="Proteomes" id="UP000028990">
    <property type="component" value="Unassembled WGS sequence"/>
</dbReference>
<dbReference type="AlphaFoldDB" id="A0A091DRN6"/>
<accession>A0A091DRN6</accession>
<reference evidence="1 2" key="1">
    <citation type="submission" date="2013-11" db="EMBL/GenBank/DDBJ databases">
        <title>The Damaraland mole rat (Fukomys damarensis) genome and evolution of African mole rats.</title>
        <authorList>
            <person name="Gladyshev V.N."/>
            <person name="Fang X."/>
        </authorList>
    </citation>
    <scope>NUCLEOTIDE SEQUENCE [LARGE SCALE GENOMIC DNA]</scope>
    <source>
        <tissue evidence="1">Liver</tissue>
    </source>
</reference>
<name>A0A091DRN6_FUKDA</name>
<sequence length="133" mass="14044">MQAWPKPLLALPAPWAPIQGPWRAGPPNPGAAATLNPCLGSHSRFPTSFTGIRGMDMVANLTPSLCVMVIVDPGPREPAHPPHMLVLQPSSDICGTGLQVATCQTSAYRDPLSHTFIGGKKDQEDAAGRDLSL</sequence>
<dbReference type="EMBL" id="KN122054">
    <property type="protein sequence ID" value="KFO33722.1"/>
    <property type="molecule type" value="Genomic_DNA"/>
</dbReference>
<evidence type="ECO:0000313" key="2">
    <source>
        <dbReference type="Proteomes" id="UP000028990"/>
    </source>
</evidence>
<keyword evidence="2" id="KW-1185">Reference proteome</keyword>
<evidence type="ECO:0000313" key="1">
    <source>
        <dbReference type="EMBL" id="KFO33722.1"/>
    </source>
</evidence>
<organism evidence="1 2">
    <name type="scientific">Fukomys damarensis</name>
    <name type="common">Damaraland mole rat</name>
    <name type="synonym">Cryptomys damarensis</name>
    <dbReference type="NCBI Taxonomy" id="885580"/>
    <lineage>
        <taxon>Eukaryota</taxon>
        <taxon>Metazoa</taxon>
        <taxon>Chordata</taxon>
        <taxon>Craniata</taxon>
        <taxon>Vertebrata</taxon>
        <taxon>Euteleostomi</taxon>
        <taxon>Mammalia</taxon>
        <taxon>Eutheria</taxon>
        <taxon>Euarchontoglires</taxon>
        <taxon>Glires</taxon>
        <taxon>Rodentia</taxon>
        <taxon>Hystricomorpha</taxon>
        <taxon>Bathyergidae</taxon>
        <taxon>Fukomys</taxon>
    </lineage>
</organism>
<gene>
    <name evidence="1" type="ORF">H920_04716</name>
</gene>
<protein>
    <submittedName>
        <fullName evidence="1">Uncharacterized protein</fullName>
    </submittedName>
</protein>